<dbReference type="OrthoDB" id="799784at2"/>
<organism evidence="2 3">
    <name type="scientific">Pseudarcicella hirudinis</name>
    <dbReference type="NCBI Taxonomy" id="1079859"/>
    <lineage>
        <taxon>Bacteria</taxon>
        <taxon>Pseudomonadati</taxon>
        <taxon>Bacteroidota</taxon>
        <taxon>Cytophagia</taxon>
        <taxon>Cytophagales</taxon>
        <taxon>Flectobacillaceae</taxon>
        <taxon>Pseudarcicella</taxon>
    </lineage>
</organism>
<keyword evidence="3" id="KW-1185">Reference proteome</keyword>
<evidence type="ECO:0000313" key="2">
    <source>
        <dbReference type="EMBL" id="SFQ47693.1"/>
    </source>
</evidence>
<sequence>MWKKFNVKEVEECVDIIAYSPSFIDEEYNPRGIRIGYLQLGVFHSARFKESYRDSLIDFFEDEPNTDALPEEYMEIPKRESESLL</sequence>
<accession>A0A1I5YTV3</accession>
<dbReference type="STRING" id="1079859.SAMN04515674_113156"/>
<reference evidence="2 3" key="1">
    <citation type="submission" date="2016-10" db="EMBL/GenBank/DDBJ databases">
        <authorList>
            <person name="de Groot N.N."/>
        </authorList>
    </citation>
    <scope>NUCLEOTIDE SEQUENCE [LARGE SCALE GENOMIC DNA]</scope>
    <source>
        <strain evidence="2">E92</strain>
        <strain evidence="3">E92,LMG 26720,CCM 7988</strain>
    </source>
</reference>
<evidence type="ECO:0000313" key="3">
    <source>
        <dbReference type="Proteomes" id="UP000199306"/>
    </source>
</evidence>
<evidence type="ECO:0000313" key="1">
    <source>
        <dbReference type="EMBL" id="SFQ27340.1"/>
    </source>
</evidence>
<protein>
    <submittedName>
        <fullName evidence="2">Uncharacterized protein</fullName>
    </submittedName>
</protein>
<dbReference type="EMBL" id="FOXH01000021">
    <property type="protein sequence ID" value="SFQ47693.1"/>
    <property type="molecule type" value="Genomic_DNA"/>
</dbReference>
<dbReference type="Proteomes" id="UP000199306">
    <property type="component" value="Unassembled WGS sequence"/>
</dbReference>
<name>A0A1I5YTV3_9BACT</name>
<dbReference type="AlphaFoldDB" id="A0A1I5YTV3"/>
<proteinExistence type="predicted"/>
<dbReference type="EMBL" id="FOXH01000013">
    <property type="protein sequence ID" value="SFQ27340.1"/>
    <property type="molecule type" value="Genomic_DNA"/>
</dbReference>
<gene>
    <name evidence="1" type="ORF">SAMN04515674_113156</name>
    <name evidence="2" type="ORF">SAMN04515674_12170</name>
</gene>
<dbReference type="RefSeq" id="WP_092018857.1">
    <property type="nucleotide sequence ID" value="NZ_FOXH01000013.1"/>
</dbReference>